<dbReference type="InterPro" id="IPR018060">
    <property type="entry name" value="HTH_AraC"/>
</dbReference>
<sequence length="277" mass="31749">MDPAQLFNDLSEHITLRISSYNSILQPAGWIESKSHYNYDLWLIQEGRIEISAGSERQVAAAGDLVFFYPKVPYTATNGEEACRFVYLHFELGLGARQQILDAFPLCGVIPGALVREEAERLQEVAVHDERRERLTGIRLKGCLMILLARILESYRSNDYRGRFMNELARPDSARNLVNLQDVFAYIQTHLERPIRIAELAGTAGMSEKYFIRYFKLALGVTPGQYITQLRMNRARDLLAQNRYSIQQIAAMLGYPDPYTFSKAFKKHYKVAPSQFL</sequence>
<organism evidence="5 6">
    <name type="scientific">Paenibacillus hodogayensis</name>
    <dbReference type="NCBI Taxonomy" id="279208"/>
    <lineage>
        <taxon>Bacteria</taxon>
        <taxon>Bacillati</taxon>
        <taxon>Bacillota</taxon>
        <taxon>Bacilli</taxon>
        <taxon>Bacillales</taxon>
        <taxon>Paenibacillaceae</taxon>
        <taxon>Paenibacillus</taxon>
    </lineage>
</organism>
<keyword evidence="3" id="KW-0804">Transcription</keyword>
<evidence type="ECO:0000259" key="4">
    <source>
        <dbReference type="PROSITE" id="PS01124"/>
    </source>
</evidence>
<dbReference type="SUPFAM" id="SSF46689">
    <property type="entry name" value="Homeodomain-like"/>
    <property type="match status" value="2"/>
</dbReference>
<dbReference type="SUPFAM" id="SSF51182">
    <property type="entry name" value="RmlC-like cupins"/>
    <property type="match status" value="1"/>
</dbReference>
<dbReference type="SMART" id="SM00342">
    <property type="entry name" value="HTH_ARAC"/>
    <property type="match status" value="1"/>
</dbReference>
<keyword evidence="2" id="KW-0238">DNA-binding</keyword>
<dbReference type="Pfam" id="PF12833">
    <property type="entry name" value="HTH_18"/>
    <property type="match status" value="1"/>
</dbReference>
<gene>
    <name evidence="5" type="ORF">ACFFNY_01640</name>
</gene>
<reference evidence="5 6" key="1">
    <citation type="submission" date="2024-09" db="EMBL/GenBank/DDBJ databases">
        <authorList>
            <person name="Sun Q."/>
            <person name="Mori K."/>
        </authorList>
    </citation>
    <scope>NUCLEOTIDE SEQUENCE [LARGE SCALE GENOMIC DNA]</scope>
    <source>
        <strain evidence="5 6">JCM 12520</strain>
    </source>
</reference>
<dbReference type="InterPro" id="IPR009057">
    <property type="entry name" value="Homeodomain-like_sf"/>
</dbReference>
<accession>A0ABV5VPV3</accession>
<dbReference type="Pfam" id="PF02311">
    <property type="entry name" value="AraC_binding"/>
    <property type="match status" value="1"/>
</dbReference>
<keyword evidence="1" id="KW-0805">Transcription regulation</keyword>
<dbReference type="InterPro" id="IPR003313">
    <property type="entry name" value="AraC-bd"/>
</dbReference>
<dbReference type="PANTHER" id="PTHR46796">
    <property type="entry name" value="HTH-TYPE TRANSCRIPTIONAL ACTIVATOR RHAS-RELATED"/>
    <property type="match status" value="1"/>
</dbReference>
<dbReference type="InterPro" id="IPR050204">
    <property type="entry name" value="AraC_XylS_family_regulators"/>
</dbReference>
<protein>
    <submittedName>
        <fullName evidence="5">AraC family transcriptional regulator</fullName>
    </submittedName>
</protein>
<dbReference type="Gene3D" id="2.60.120.10">
    <property type="entry name" value="Jelly Rolls"/>
    <property type="match status" value="1"/>
</dbReference>
<dbReference type="Proteomes" id="UP001589619">
    <property type="component" value="Unassembled WGS sequence"/>
</dbReference>
<comment type="caution">
    <text evidence="5">The sequence shown here is derived from an EMBL/GenBank/DDBJ whole genome shotgun (WGS) entry which is preliminary data.</text>
</comment>
<dbReference type="InterPro" id="IPR011051">
    <property type="entry name" value="RmlC_Cupin_sf"/>
</dbReference>
<dbReference type="RefSeq" id="WP_344916946.1">
    <property type="nucleotide sequence ID" value="NZ_BAAAYO010000021.1"/>
</dbReference>
<feature type="domain" description="HTH araC/xylS-type" evidence="4">
    <location>
        <begin position="181"/>
        <end position="277"/>
    </location>
</feature>
<dbReference type="EMBL" id="JBHMAG010000002">
    <property type="protein sequence ID" value="MFB9750262.1"/>
    <property type="molecule type" value="Genomic_DNA"/>
</dbReference>
<name>A0ABV5VPV3_9BACL</name>
<evidence type="ECO:0000256" key="3">
    <source>
        <dbReference type="ARBA" id="ARBA00023163"/>
    </source>
</evidence>
<dbReference type="InterPro" id="IPR018062">
    <property type="entry name" value="HTH_AraC-typ_CS"/>
</dbReference>
<proteinExistence type="predicted"/>
<dbReference type="Gene3D" id="1.10.10.60">
    <property type="entry name" value="Homeodomain-like"/>
    <property type="match status" value="2"/>
</dbReference>
<evidence type="ECO:0000256" key="2">
    <source>
        <dbReference type="ARBA" id="ARBA00023125"/>
    </source>
</evidence>
<dbReference type="PANTHER" id="PTHR46796:SF13">
    <property type="entry name" value="HTH-TYPE TRANSCRIPTIONAL ACTIVATOR RHAS"/>
    <property type="match status" value="1"/>
</dbReference>
<evidence type="ECO:0000256" key="1">
    <source>
        <dbReference type="ARBA" id="ARBA00023015"/>
    </source>
</evidence>
<dbReference type="PROSITE" id="PS01124">
    <property type="entry name" value="HTH_ARAC_FAMILY_2"/>
    <property type="match status" value="1"/>
</dbReference>
<dbReference type="InterPro" id="IPR014710">
    <property type="entry name" value="RmlC-like_jellyroll"/>
</dbReference>
<evidence type="ECO:0000313" key="5">
    <source>
        <dbReference type="EMBL" id="MFB9750262.1"/>
    </source>
</evidence>
<dbReference type="InterPro" id="IPR020449">
    <property type="entry name" value="Tscrpt_reg_AraC-type_HTH"/>
</dbReference>
<dbReference type="PROSITE" id="PS00041">
    <property type="entry name" value="HTH_ARAC_FAMILY_1"/>
    <property type="match status" value="1"/>
</dbReference>
<keyword evidence="6" id="KW-1185">Reference proteome</keyword>
<dbReference type="PRINTS" id="PR00032">
    <property type="entry name" value="HTHARAC"/>
</dbReference>
<evidence type="ECO:0000313" key="6">
    <source>
        <dbReference type="Proteomes" id="UP001589619"/>
    </source>
</evidence>